<keyword evidence="4 7" id="KW-0812">Transmembrane</keyword>
<keyword evidence="5 7" id="KW-1133">Transmembrane helix</keyword>
<feature type="transmembrane region" description="Helical" evidence="7">
    <location>
        <begin position="154"/>
        <end position="176"/>
    </location>
</feature>
<evidence type="ECO:0000256" key="5">
    <source>
        <dbReference type="ARBA" id="ARBA00022989"/>
    </source>
</evidence>
<dbReference type="PANTHER" id="PTHR23514:SF3">
    <property type="entry name" value="BYPASS OF STOP CODON PROTEIN 6"/>
    <property type="match status" value="1"/>
</dbReference>
<name>A0A5C8HXF0_9MICO</name>
<evidence type="ECO:0008006" key="10">
    <source>
        <dbReference type="Google" id="ProtNLM"/>
    </source>
</evidence>
<evidence type="ECO:0000256" key="4">
    <source>
        <dbReference type="ARBA" id="ARBA00022692"/>
    </source>
</evidence>
<feature type="transmembrane region" description="Helical" evidence="7">
    <location>
        <begin position="287"/>
        <end position="310"/>
    </location>
</feature>
<keyword evidence="9" id="KW-1185">Reference proteome</keyword>
<dbReference type="AlphaFoldDB" id="A0A5C8HXF0"/>
<dbReference type="InterPro" id="IPR011701">
    <property type="entry name" value="MFS"/>
</dbReference>
<dbReference type="GO" id="GO:0016020">
    <property type="term" value="C:membrane"/>
    <property type="evidence" value="ECO:0007669"/>
    <property type="project" value="TreeGrafter"/>
</dbReference>
<sequence>MTSASRRLHLAYAGMGATASSVPAVLPAAQSQLGEGVLAAAPLLFLGLLAGVCVSALLPPSIEVTRVVLAGTALQTAGLGLAAFSWSPTLFIAAAGLAGVGFGLTESGIGVVAKMTAEQSAARALTGLTTTVALAACLCPLALGAMMLAAPGSIVPLLLPAAINALAAVALLRLRVPVRAGAPVRRAGLSLTAPLVALAAAIAVYVGVESVISGWSSAIPFELLHIDSSFAVLGTSIFWALMAGGRACAAGMLRAGSTPRFTLTAGSTLAAVALMMAAVTADQTPAVALGGLAVAVVAMAPTYGIVLGTALDRTDDRAAPRVSAAIIACGAGGGALLPLGLLAVGQQPGSALTFATLAGACVAVVALVLVGSATSIPRSRRQRHG</sequence>
<evidence type="ECO:0000256" key="7">
    <source>
        <dbReference type="SAM" id="Phobius"/>
    </source>
</evidence>
<feature type="transmembrane region" description="Helical" evidence="7">
    <location>
        <begin position="228"/>
        <end position="249"/>
    </location>
</feature>
<reference evidence="8 9" key="1">
    <citation type="submission" date="2019-08" db="EMBL/GenBank/DDBJ databases">
        <authorList>
            <person name="Dong K."/>
        </authorList>
    </citation>
    <scope>NUCLEOTIDE SEQUENCE [LARGE SCALE GENOMIC DNA]</scope>
    <source>
        <strain evidence="8 9">JCM14558</strain>
    </source>
</reference>
<dbReference type="Pfam" id="PF07690">
    <property type="entry name" value="MFS_1"/>
    <property type="match status" value="1"/>
</dbReference>
<feature type="transmembrane region" description="Helical" evidence="7">
    <location>
        <begin position="351"/>
        <end position="373"/>
    </location>
</feature>
<dbReference type="GO" id="GO:0022857">
    <property type="term" value="F:transmembrane transporter activity"/>
    <property type="evidence" value="ECO:0007669"/>
    <property type="project" value="InterPro"/>
</dbReference>
<evidence type="ECO:0000313" key="9">
    <source>
        <dbReference type="Proteomes" id="UP000321034"/>
    </source>
</evidence>
<dbReference type="OrthoDB" id="5007980at2"/>
<keyword evidence="3" id="KW-0813">Transport</keyword>
<proteinExistence type="inferred from homology"/>
<comment type="similarity">
    <text evidence="2">Belongs to the major facilitator superfamily.</text>
</comment>
<dbReference type="InterPro" id="IPR051788">
    <property type="entry name" value="MFS_Transporter"/>
</dbReference>
<evidence type="ECO:0000256" key="1">
    <source>
        <dbReference type="ARBA" id="ARBA00004127"/>
    </source>
</evidence>
<evidence type="ECO:0000256" key="2">
    <source>
        <dbReference type="ARBA" id="ARBA00008335"/>
    </source>
</evidence>
<feature type="transmembrane region" description="Helical" evidence="7">
    <location>
        <begin position="90"/>
        <end position="113"/>
    </location>
</feature>
<dbReference type="SUPFAM" id="SSF103473">
    <property type="entry name" value="MFS general substrate transporter"/>
    <property type="match status" value="1"/>
</dbReference>
<feature type="transmembrane region" description="Helical" evidence="7">
    <location>
        <begin position="322"/>
        <end position="345"/>
    </location>
</feature>
<dbReference type="Gene3D" id="1.20.1250.20">
    <property type="entry name" value="MFS general substrate transporter like domains"/>
    <property type="match status" value="1"/>
</dbReference>
<feature type="transmembrane region" description="Helical" evidence="7">
    <location>
        <begin position="261"/>
        <end position="281"/>
    </location>
</feature>
<evidence type="ECO:0000313" key="8">
    <source>
        <dbReference type="EMBL" id="TXK09684.1"/>
    </source>
</evidence>
<feature type="transmembrane region" description="Helical" evidence="7">
    <location>
        <begin position="67"/>
        <end position="84"/>
    </location>
</feature>
<feature type="transmembrane region" description="Helical" evidence="7">
    <location>
        <begin position="188"/>
        <end position="208"/>
    </location>
</feature>
<feature type="transmembrane region" description="Helical" evidence="7">
    <location>
        <begin position="125"/>
        <end position="148"/>
    </location>
</feature>
<protein>
    <recommendedName>
        <fullName evidence="10">MFS transporter</fullName>
    </recommendedName>
</protein>
<feature type="transmembrane region" description="Helical" evidence="7">
    <location>
        <begin position="37"/>
        <end position="58"/>
    </location>
</feature>
<gene>
    <name evidence="8" type="ORF">FVP77_12320</name>
</gene>
<dbReference type="EMBL" id="VRSV01000002">
    <property type="protein sequence ID" value="TXK09684.1"/>
    <property type="molecule type" value="Genomic_DNA"/>
</dbReference>
<dbReference type="PANTHER" id="PTHR23514">
    <property type="entry name" value="BYPASS OF STOP CODON PROTEIN 6"/>
    <property type="match status" value="1"/>
</dbReference>
<comment type="caution">
    <text evidence="8">The sequence shown here is derived from an EMBL/GenBank/DDBJ whole genome shotgun (WGS) entry which is preliminary data.</text>
</comment>
<accession>A0A5C8HXF0</accession>
<evidence type="ECO:0000256" key="3">
    <source>
        <dbReference type="ARBA" id="ARBA00022448"/>
    </source>
</evidence>
<evidence type="ECO:0000256" key="6">
    <source>
        <dbReference type="ARBA" id="ARBA00023136"/>
    </source>
</evidence>
<dbReference type="InterPro" id="IPR036259">
    <property type="entry name" value="MFS_trans_sf"/>
</dbReference>
<keyword evidence="6 7" id="KW-0472">Membrane</keyword>
<comment type="subcellular location">
    <subcellularLocation>
        <location evidence="1">Endomembrane system</location>
        <topology evidence="1">Multi-pass membrane protein</topology>
    </subcellularLocation>
</comment>
<dbReference type="Proteomes" id="UP000321034">
    <property type="component" value="Unassembled WGS sequence"/>
</dbReference>
<dbReference type="RefSeq" id="WP_147894888.1">
    <property type="nucleotide sequence ID" value="NZ_BAAANR010000001.1"/>
</dbReference>
<organism evidence="8 9">
    <name type="scientific">Microbacterium hatanonis</name>
    <dbReference type="NCBI Taxonomy" id="404366"/>
    <lineage>
        <taxon>Bacteria</taxon>
        <taxon>Bacillati</taxon>
        <taxon>Actinomycetota</taxon>
        <taxon>Actinomycetes</taxon>
        <taxon>Micrococcales</taxon>
        <taxon>Microbacteriaceae</taxon>
        <taxon>Microbacterium</taxon>
    </lineage>
</organism>
<dbReference type="GO" id="GO:0012505">
    <property type="term" value="C:endomembrane system"/>
    <property type="evidence" value="ECO:0007669"/>
    <property type="project" value="UniProtKB-SubCell"/>
</dbReference>